<dbReference type="GO" id="GO:0052621">
    <property type="term" value="F:diguanylate cyclase activity"/>
    <property type="evidence" value="ECO:0007669"/>
    <property type="project" value="UniProtKB-EC"/>
</dbReference>
<feature type="transmembrane region" description="Helical" evidence="1">
    <location>
        <begin position="248"/>
        <end position="267"/>
    </location>
</feature>
<dbReference type="Pfam" id="PF07695">
    <property type="entry name" value="7TMR-DISM_7TM"/>
    <property type="match status" value="1"/>
</dbReference>
<gene>
    <name evidence="4" type="ORF">KHX94_03845</name>
</gene>
<keyword evidence="1" id="KW-0472">Membrane</keyword>
<sequence>MSFVVHVFYRCGLLLCIWLLTPTAAQASPLRLQDVNQPRLLDSAFAMLRDPSGLLSLPEAKQLTFRPIDHSEALHLGYTTDAIWLKLQLIATANAPAPWVIDFHYGYLDQLDAYIEYPDGHTVHQRNGFAMPPVARAIANATPAFWLTLPANEMVTVYLRAQAYGSMTLNATLYPQLAFHAHSNRNLLFQVIFAGMFLALWCYNMFLGLVLKQRPYLSYSAFLLVFGITTVTAIGPGSLYLWSLLGPVINHVVPTGYSTAVVLALLFARDYMATKQRAPVVDMTLKWAARFCAVAALATVILPVQIGVQIMSAIGVSIAALMMWCGAFGVYRHIPAARYFLIGWMCMLVGTAMVSLRNTGWLPDNFITFYGMQIGSTIEMLMLSLGLASRFNEMKHQKEAAQTALVNTLTQQESLLEQKVLQRTAELETAKQELEKMVNRDPLTKLYNRNGLEHLLEAAYLRARQQQRILALLMIDLDDFKQVNDCHGHSMGDHLLQIIAQRLNSCAVDNDVVARLGGDEFVLLSDRYHDKPTLQQFGQKIKQILTQAVLLPNGRTVKIGTSIGICFGDPHLVDSSSLLRRADSAMYLIKHFEKNDVAIDDMRRRASS</sequence>
<dbReference type="PANTHER" id="PTHR46663:SF2">
    <property type="entry name" value="GGDEF DOMAIN-CONTAINING PROTEIN"/>
    <property type="match status" value="1"/>
</dbReference>
<dbReference type="InterPro" id="IPR029787">
    <property type="entry name" value="Nucleotide_cyclase"/>
</dbReference>
<keyword evidence="4" id="KW-0548">Nucleotidyltransferase</keyword>
<protein>
    <submittedName>
        <fullName evidence="4">Diguanylate cyclase</fullName>
        <ecNumber evidence="4">2.7.7.65</ecNumber>
    </submittedName>
</protein>
<reference evidence="4 5" key="1">
    <citation type="journal article" date="2012" name="Int. J. Syst. Evol. Microbiol.">
        <title>Shewanella dokdonensis sp. nov., isolated from seawater.</title>
        <authorList>
            <person name="Sung H.R."/>
            <person name="Yoon J.H."/>
            <person name="Ghim S.Y."/>
        </authorList>
    </citation>
    <scope>NUCLEOTIDE SEQUENCE [LARGE SCALE GENOMIC DNA]</scope>
    <source>
        <strain evidence="4 5">DSM 23626</strain>
    </source>
</reference>
<dbReference type="InterPro" id="IPR011622">
    <property type="entry name" value="7TMR_DISM_rcpt_extracell_dom2"/>
</dbReference>
<feature type="domain" description="GGDEF" evidence="3">
    <location>
        <begin position="468"/>
        <end position="602"/>
    </location>
</feature>
<feature type="signal peptide" evidence="2">
    <location>
        <begin position="1"/>
        <end position="27"/>
    </location>
</feature>
<dbReference type="InterPro" id="IPR011623">
    <property type="entry name" value="7TMR_DISM_rcpt_extracell_dom1"/>
</dbReference>
<accession>A0ABX8DIS3</accession>
<proteinExistence type="predicted"/>
<dbReference type="SMART" id="SM00267">
    <property type="entry name" value="GGDEF"/>
    <property type="match status" value="1"/>
</dbReference>
<feature type="transmembrane region" description="Helical" evidence="1">
    <location>
        <begin position="187"/>
        <end position="209"/>
    </location>
</feature>
<dbReference type="RefSeq" id="WP_213682433.1">
    <property type="nucleotide sequence ID" value="NZ_CP074572.1"/>
</dbReference>
<keyword evidence="1" id="KW-0812">Transmembrane</keyword>
<dbReference type="SUPFAM" id="SSF55073">
    <property type="entry name" value="Nucleotide cyclase"/>
    <property type="match status" value="1"/>
</dbReference>
<dbReference type="EMBL" id="CP074572">
    <property type="protein sequence ID" value="QVK23817.1"/>
    <property type="molecule type" value="Genomic_DNA"/>
</dbReference>
<keyword evidence="5" id="KW-1185">Reference proteome</keyword>
<feature type="transmembrane region" description="Helical" evidence="1">
    <location>
        <begin position="368"/>
        <end position="388"/>
    </location>
</feature>
<evidence type="ECO:0000256" key="2">
    <source>
        <dbReference type="SAM" id="SignalP"/>
    </source>
</evidence>
<dbReference type="PROSITE" id="PS50887">
    <property type="entry name" value="GGDEF"/>
    <property type="match status" value="1"/>
</dbReference>
<organism evidence="4 5">
    <name type="scientific">Shewanella dokdonensis</name>
    <dbReference type="NCBI Taxonomy" id="712036"/>
    <lineage>
        <taxon>Bacteria</taxon>
        <taxon>Pseudomonadati</taxon>
        <taxon>Pseudomonadota</taxon>
        <taxon>Gammaproteobacteria</taxon>
        <taxon>Alteromonadales</taxon>
        <taxon>Shewanellaceae</taxon>
        <taxon>Shewanella</taxon>
    </lineage>
</organism>
<feature type="transmembrane region" description="Helical" evidence="1">
    <location>
        <begin position="221"/>
        <end position="242"/>
    </location>
</feature>
<feature type="transmembrane region" description="Helical" evidence="1">
    <location>
        <begin position="310"/>
        <end position="331"/>
    </location>
</feature>
<dbReference type="CDD" id="cd01949">
    <property type="entry name" value="GGDEF"/>
    <property type="match status" value="1"/>
</dbReference>
<feature type="chain" id="PRO_5047349146" evidence="2">
    <location>
        <begin position="28"/>
        <end position="608"/>
    </location>
</feature>
<name>A0ABX8DIS3_9GAMM</name>
<dbReference type="Gene3D" id="3.30.70.270">
    <property type="match status" value="1"/>
</dbReference>
<dbReference type="InterPro" id="IPR000160">
    <property type="entry name" value="GGDEF_dom"/>
</dbReference>
<dbReference type="Pfam" id="PF07696">
    <property type="entry name" value="7TMR-DISMED2"/>
    <property type="match status" value="1"/>
</dbReference>
<dbReference type="EC" id="2.7.7.65" evidence="4"/>
<keyword evidence="4" id="KW-0808">Transferase</keyword>
<evidence type="ECO:0000313" key="4">
    <source>
        <dbReference type="EMBL" id="QVK23817.1"/>
    </source>
</evidence>
<keyword evidence="1" id="KW-1133">Transmembrane helix</keyword>
<evidence type="ECO:0000256" key="1">
    <source>
        <dbReference type="SAM" id="Phobius"/>
    </source>
</evidence>
<dbReference type="Gene3D" id="2.60.40.2380">
    <property type="match status" value="1"/>
</dbReference>
<feature type="transmembrane region" description="Helical" evidence="1">
    <location>
        <begin position="338"/>
        <end position="356"/>
    </location>
</feature>
<dbReference type="InterPro" id="IPR052163">
    <property type="entry name" value="DGC-Regulatory_Protein"/>
</dbReference>
<dbReference type="Pfam" id="PF00990">
    <property type="entry name" value="GGDEF"/>
    <property type="match status" value="1"/>
</dbReference>
<evidence type="ECO:0000313" key="5">
    <source>
        <dbReference type="Proteomes" id="UP000676428"/>
    </source>
</evidence>
<evidence type="ECO:0000259" key="3">
    <source>
        <dbReference type="PROSITE" id="PS50887"/>
    </source>
</evidence>
<keyword evidence="2" id="KW-0732">Signal</keyword>
<dbReference type="PANTHER" id="PTHR46663">
    <property type="entry name" value="DIGUANYLATE CYCLASE DGCT-RELATED"/>
    <property type="match status" value="1"/>
</dbReference>
<feature type="transmembrane region" description="Helical" evidence="1">
    <location>
        <begin position="287"/>
        <end position="304"/>
    </location>
</feature>
<dbReference type="Proteomes" id="UP000676428">
    <property type="component" value="Chromosome"/>
</dbReference>
<dbReference type="NCBIfam" id="TIGR00254">
    <property type="entry name" value="GGDEF"/>
    <property type="match status" value="1"/>
</dbReference>
<dbReference type="InterPro" id="IPR043128">
    <property type="entry name" value="Rev_trsase/Diguanyl_cyclase"/>
</dbReference>